<evidence type="ECO:0000259" key="10">
    <source>
        <dbReference type="PROSITE" id="PS50893"/>
    </source>
</evidence>
<dbReference type="EMBL" id="CADIKH010000003">
    <property type="protein sequence ID" value="CAB3749122.1"/>
    <property type="molecule type" value="Genomic_DNA"/>
</dbReference>
<dbReference type="PROSITE" id="PS00211">
    <property type="entry name" value="ABC_TRANSPORTER_1"/>
    <property type="match status" value="1"/>
</dbReference>
<dbReference type="AlphaFoldDB" id="A0A6J5D7P3"/>
<dbReference type="PROSITE" id="PS50929">
    <property type="entry name" value="ABC_TM1F"/>
    <property type="match status" value="1"/>
</dbReference>
<dbReference type="RefSeq" id="WP_175225223.1">
    <property type="nucleotide sequence ID" value="NZ_CADIKH010000003.1"/>
</dbReference>
<accession>A0A6J5D7P3</accession>
<dbReference type="FunFam" id="3.40.50.300:FF:000218">
    <property type="entry name" value="Multidrug ABC transporter ATP-binding protein"/>
    <property type="match status" value="1"/>
</dbReference>
<comment type="subcellular location">
    <subcellularLocation>
        <location evidence="1">Cell membrane</location>
        <topology evidence="1">Multi-pass membrane protein</topology>
    </subcellularLocation>
</comment>
<evidence type="ECO:0000256" key="8">
    <source>
        <dbReference type="ARBA" id="ARBA00023136"/>
    </source>
</evidence>
<dbReference type="PANTHER" id="PTHR24221">
    <property type="entry name" value="ATP-BINDING CASSETTE SUB-FAMILY B"/>
    <property type="match status" value="1"/>
</dbReference>
<dbReference type="SUPFAM" id="SSF90123">
    <property type="entry name" value="ABC transporter transmembrane region"/>
    <property type="match status" value="1"/>
</dbReference>
<feature type="transmembrane region" description="Helical" evidence="9">
    <location>
        <begin position="187"/>
        <end position="206"/>
    </location>
</feature>
<feature type="transmembrane region" description="Helical" evidence="9">
    <location>
        <begin position="274"/>
        <end position="295"/>
    </location>
</feature>
<reference evidence="12 13" key="1">
    <citation type="submission" date="2020-04" db="EMBL/GenBank/DDBJ databases">
        <authorList>
            <person name="De Canck E."/>
        </authorList>
    </citation>
    <scope>NUCLEOTIDE SEQUENCE [LARGE SCALE GENOMIC DNA]</scope>
    <source>
        <strain evidence="12 13">LMG 29542</strain>
    </source>
</reference>
<evidence type="ECO:0000256" key="3">
    <source>
        <dbReference type="ARBA" id="ARBA00022519"/>
    </source>
</evidence>
<keyword evidence="3" id="KW-0997">Cell inner membrane</keyword>
<dbReference type="Proteomes" id="UP000494363">
    <property type="component" value="Unassembled WGS sequence"/>
</dbReference>
<keyword evidence="5" id="KW-0547">Nucleotide-binding</keyword>
<evidence type="ECO:0000256" key="9">
    <source>
        <dbReference type="SAM" id="Phobius"/>
    </source>
</evidence>
<evidence type="ECO:0000256" key="5">
    <source>
        <dbReference type="ARBA" id="ARBA00022741"/>
    </source>
</evidence>
<feature type="transmembrane region" description="Helical" evidence="9">
    <location>
        <begin position="45"/>
        <end position="68"/>
    </location>
</feature>
<dbReference type="GO" id="GO:0140359">
    <property type="term" value="F:ABC-type transporter activity"/>
    <property type="evidence" value="ECO:0007669"/>
    <property type="project" value="InterPro"/>
</dbReference>
<name>A0A6J5D7P3_9BURK</name>
<dbReference type="SUPFAM" id="SSF52540">
    <property type="entry name" value="P-loop containing nucleoside triphosphate hydrolases"/>
    <property type="match status" value="1"/>
</dbReference>
<protein>
    <submittedName>
        <fullName evidence="12">ATM1-type heavy metal exporter</fullName>
    </submittedName>
</protein>
<feature type="transmembrane region" description="Helical" evidence="9">
    <location>
        <begin position="163"/>
        <end position="181"/>
    </location>
</feature>
<dbReference type="GO" id="GO:0005886">
    <property type="term" value="C:plasma membrane"/>
    <property type="evidence" value="ECO:0007669"/>
    <property type="project" value="UniProtKB-SubCell"/>
</dbReference>
<evidence type="ECO:0000313" key="12">
    <source>
        <dbReference type="EMBL" id="CAB3749122.1"/>
    </source>
</evidence>
<keyword evidence="6" id="KW-0067">ATP-binding</keyword>
<keyword evidence="4 9" id="KW-0812">Transmembrane</keyword>
<keyword evidence="13" id="KW-1185">Reference proteome</keyword>
<evidence type="ECO:0000256" key="4">
    <source>
        <dbReference type="ARBA" id="ARBA00022692"/>
    </source>
</evidence>
<dbReference type="InterPro" id="IPR036640">
    <property type="entry name" value="ABC1_TM_sf"/>
</dbReference>
<proteinExistence type="predicted"/>
<dbReference type="GO" id="GO:0034040">
    <property type="term" value="F:ATPase-coupled lipid transmembrane transporter activity"/>
    <property type="evidence" value="ECO:0007669"/>
    <property type="project" value="TreeGrafter"/>
</dbReference>
<evidence type="ECO:0000256" key="6">
    <source>
        <dbReference type="ARBA" id="ARBA00022840"/>
    </source>
</evidence>
<organism evidence="12 13">
    <name type="scientific">Paraburkholderia humisilvae</name>
    <dbReference type="NCBI Taxonomy" id="627669"/>
    <lineage>
        <taxon>Bacteria</taxon>
        <taxon>Pseudomonadati</taxon>
        <taxon>Pseudomonadota</taxon>
        <taxon>Betaproteobacteria</taxon>
        <taxon>Burkholderiales</taxon>
        <taxon>Burkholderiaceae</taxon>
        <taxon>Paraburkholderia</taxon>
    </lineage>
</organism>
<evidence type="ECO:0000313" key="13">
    <source>
        <dbReference type="Proteomes" id="UP000494363"/>
    </source>
</evidence>
<sequence length="632" mass="68322">MKGASPKAAGNPSVARTRGRRAKALVHYADKPILLIMRYIGRRPLAHAFVLLGIVAAVGCALGSQFAIKNLIDELPAGRHHPAAIVTAFLIIVVLLFADNLFWRLSGWVSVRTFVAVTGDVRRHLFGYLLSHSTGYFSNVQPGTLASRVSATANAIFTIENTVAWTALPPLLSVLGAIGIIGTLSPLMSLALLLVSGCMAAVLFWLGSKGRSRHMRFASDAASVDGELVDVISNMTTVRMFDATRRESARLHSFLTHEMTSREASVRYLEKLRLLHAVATWLLSSGLLGWVLWLWTRGRATTGDVVLVSSLGFAILHGTRDLAVALVDLTQHISRLAEAAQTLLVPRDMEEMVGVPALQVRDANIDFENITFAYPGRRPVLDHFSLHIDAGQKVGLVGPSGAGKSTVLALLQRLFEPPRGSGAVTISGQCLSDVSLASLRSAIAIVPQDISLFNRTLLDNVRYGRPDATEEEVLRACAHANCLDLVRSLPEGLGTVVGDRGTRLSGGQRQRIAIARAFLKDAPILLLDEATSALDSVSEAAIQLALDRLMEGRTVVAIAHRLSTLQSFDRIVVIHHGRLVDDGAPNELSRRAGIYRDVLLRQERRAATGNRQPEVVAHARMAKASSAFDEPA</sequence>
<feature type="domain" description="ABC transmembrane type-1" evidence="11">
    <location>
        <begin position="48"/>
        <end position="331"/>
    </location>
</feature>
<dbReference type="Pfam" id="PF00005">
    <property type="entry name" value="ABC_tran"/>
    <property type="match status" value="1"/>
</dbReference>
<dbReference type="SMART" id="SM00382">
    <property type="entry name" value="AAA"/>
    <property type="match status" value="1"/>
</dbReference>
<dbReference type="Gene3D" id="3.40.50.300">
    <property type="entry name" value="P-loop containing nucleotide triphosphate hydrolases"/>
    <property type="match status" value="1"/>
</dbReference>
<dbReference type="GO" id="GO:0005524">
    <property type="term" value="F:ATP binding"/>
    <property type="evidence" value="ECO:0007669"/>
    <property type="project" value="UniProtKB-KW"/>
</dbReference>
<evidence type="ECO:0000259" key="11">
    <source>
        <dbReference type="PROSITE" id="PS50929"/>
    </source>
</evidence>
<dbReference type="InterPro" id="IPR039421">
    <property type="entry name" value="Type_1_exporter"/>
</dbReference>
<dbReference type="PROSITE" id="PS50893">
    <property type="entry name" value="ABC_TRANSPORTER_2"/>
    <property type="match status" value="1"/>
</dbReference>
<dbReference type="InterPro" id="IPR003593">
    <property type="entry name" value="AAA+_ATPase"/>
</dbReference>
<feature type="domain" description="ABC transporter" evidence="10">
    <location>
        <begin position="365"/>
        <end position="601"/>
    </location>
</feature>
<evidence type="ECO:0000256" key="1">
    <source>
        <dbReference type="ARBA" id="ARBA00004651"/>
    </source>
</evidence>
<dbReference type="InterPro" id="IPR017871">
    <property type="entry name" value="ABC_transporter-like_CS"/>
</dbReference>
<dbReference type="CDD" id="cd07346">
    <property type="entry name" value="ABC_6TM_exporters"/>
    <property type="match status" value="1"/>
</dbReference>
<keyword evidence="7 9" id="KW-1133">Transmembrane helix</keyword>
<dbReference type="InterPro" id="IPR011527">
    <property type="entry name" value="ABC1_TM_dom"/>
</dbReference>
<dbReference type="Pfam" id="PF00664">
    <property type="entry name" value="ABC_membrane"/>
    <property type="match status" value="1"/>
</dbReference>
<dbReference type="Gene3D" id="1.20.1560.10">
    <property type="entry name" value="ABC transporter type 1, transmembrane domain"/>
    <property type="match status" value="1"/>
</dbReference>
<feature type="transmembrane region" description="Helical" evidence="9">
    <location>
        <begin position="80"/>
        <end position="98"/>
    </location>
</feature>
<gene>
    <name evidence="12" type="primary">atm1_1</name>
    <name evidence="12" type="ORF">LMG29542_00883</name>
</gene>
<keyword evidence="2" id="KW-1003">Cell membrane</keyword>
<dbReference type="PANTHER" id="PTHR24221:SF654">
    <property type="entry name" value="ATP-BINDING CASSETTE SUB-FAMILY B MEMBER 6"/>
    <property type="match status" value="1"/>
</dbReference>
<keyword evidence="8 9" id="KW-0472">Membrane</keyword>
<evidence type="ECO:0000256" key="7">
    <source>
        <dbReference type="ARBA" id="ARBA00022989"/>
    </source>
</evidence>
<evidence type="ECO:0000256" key="2">
    <source>
        <dbReference type="ARBA" id="ARBA00022475"/>
    </source>
</evidence>
<dbReference type="GO" id="GO:0016887">
    <property type="term" value="F:ATP hydrolysis activity"/>
    <property type="evidence" value="ECO:0007669"/>
    <property type="project" value="InterPro"/>
</dbReference>
<dbReference type="InterPro" id="IPR027417">
    <property type="entry name" value="P-loop_NTPase"/>
</dbReference>
<dbReference type="InterPro" id="IPR003439">
    <property type="entry name" value="ABC_transporter-like_ATP-bd"/>
</dbReference>